<evidence type="ECO:0000256" key="1">
    <source>
        <dbReference type="ARBA" id="ARBA00022801"/>
    </source>
</evidence>
<dbReference type="GO" id="GO:0006167">
    <property type="term" value="P:AMP biosynthetic process"/>
    <property type="evidence" value="ECO:0007669"/>
    <property type="project" value="TreeGrafter"/>
</dbReference>
<protein>
    <submittedName>
        <fullName evidence="4">8-oxo-dGTP diphosphatase</fullName>
    </submittedName>
</protein>
<dbReference type="InterPro" id="IPR051325">
    <property type="entry name" value="Nudix_hydrolase_domain"/>
</dbReference>
<evidence type="ECO:0000256" key="2">
    <source>
        <dbReference type="SAM" id="MobiDB-lite"/>
    </source>
</evidence>
<dbReference type="PANTHER" id="PTHR21340">
    <property type="entry name" value="DIADENOSINE 5,5-P1,P4-TETRAPHOSPHATE PYROPHOSPHOHYDROLASE MUTT"/>
    <property type="match status" value="1"/>
</dbReference>
<dbReference type="Pfam" id="PF00293">
    <property type="entry name" value="NUDIX"/>
    <property type="match status" value="1"/>
</dbReference>
<dbReference type="CDD" id="cd07067">
    <property type="entry name" value="HP_PGM_like"/>
    <property type="match status" value="1"/>
</dbReference>
<dbReference type="RefSeq" id="WP_091523516.1">
    <property type="nucleotide sequence ID" value="NZ_LT629772.1"/>
</dbReference>
<name>A0A1H1S888_9ACTN</name>
<gene>
    <name evidence="4" type="ORF">SAMN04489812_1911</name>
</gene>
<dbReference type="AlphaFoldDB" id="A0A1H1S888"/>
<dbReference type="Proteomes" id="UP000199103">
    <property type="component" value="Chromosome I"/>
</dbReference>
<feature type="region of interest" description="Disordered" evidence="2">
    <location>
        <begin position="15"/>
        <end position="35"/>
    </location>
</feature>
<keyword evidence="5" id="KW-1185">Reference proteome</keyword>
<sequence>MKIVEAAGAVVLRRAARTPSGPVDGQPEPTHQAREPVEGFEVLLVHRPSYDDWSLPKGKLEPGEIHPTAAVREVGEEALTTITVGSPLDRTSYKIGKSTQKQVSWWRGTAVGELAAATLDHDHDGTPEVDEIAWLPIDQARDRLSYQQDRELLEQGLAQPVTTPLIIVRHAKAINRKDWDGTDAARPLRPRGRVQSRRLVPLLTAYGISRLFTSPWQRCIGTLQPYALHTRTASTQLPILNEDEGSDDPDGVAAAMDAIREQTVVGHTPTVVCGHRPVLPHMLAALDLPEHPLATAECVVVHLTDTAEVHAVEYHRPRA</sequence>
<dbReference type="InterPro" id="IPR029033">
    <property type="entry name" value="His_PPase_superfam"/>
</dbReference>
<dbReference type="SUPFAM" id="SSF55811">
    <property type="entry name" value="Nudix"/>
    <property type="match status" value="1"/>
</dbReference>
<dbReference type="PANTHER" id="PTHR21340:SF0">
    <property type="entry name" value="BIS(5'-NUCLEOSYL)-TETRAPHOSPHATASE [ASYMMETRICAL]"/>
    <property type="match status" value="1"/>
</dbReference>
<dbReference type="OrthoDB" id="4287477at2"/>
<proteinExistence type="predicted"/>
<dbReference type="Pfam" id="PF00300">
    <property type="entry name" value="His_Phos_1"/>
    <property type="match status" value="1"/>
</dbReference>
<dbReference type="Gene3D" id="3.90.79.10">
    <property type="entry name" value="Nucleoside Triphosphate Pyrophosphohydrolase"/>
    <property type="match status" value="1"/>
</dbReference>
<keyword evidence="1" id="KW-0378">Hydrolase</keyword>
<dbReference type="STRING" id="630515.SAMN04489812_1911"/>
<dbReference type="SUPFAM" id="SSF53254">
    <property type="entry name" value="Phosphoglycerate mutase-like"/>
    <property type="match status" value="1"/>
</dbReference>
<feature type="domain" description="Nudix hydrolase" evidence="3">
    <location>
        <begin position="2"/>
        <end position="157"/>
    </location>
</feature>
<dbReference type="InterPro" id="IPR013078">
    <property type="entry name" value="His_Pase_superF_clade-1"/>
</dbReference>
<dbReference type="CDD" id="cd03673">
    <property type="entry name" value="NUDIX_Ap6A_hydrolase"/>
    <property type="match status" value="1"/>
</dbReference>
<evidence type="ECO:0000313" key="5">
    <source>
        <dbReference type="Proteomes" id="UP000199103"/>
    </source>
</evidence>
<dbReference type="SMART" id="SM00855">
    <property type="entry name" value="PGAM"/>
    <property type="match status" value="1"/>
</dbReference>
<dbReference type="Gene3D" id="3.40.50.1240">
    <property type="entry name" value="Phosphoglycerate mutase-like"/>
    <property type="match status" value="1"/>
</dbReference>
<accession>A0A1H1S888</accession>
<dbReference type="PROSITE" id="PS51462">
    <property type="entry name" value="NUDIX"/>
    <property type="match status" value="1"/>
</dbReference>
<dbReference type="InterPro" id="IPR015797">
    <property type="entry name" value="NUDIX_hydrolase-like_dom_sf"/>
</dbReference>
<evidence type="ECO:0000313" key="4">
    <source>
        <dbReference type="EMBL" id="SDS44018.1"/>
    </source>
</evidence>
<evidence type="ECO:0000259" key="3">
    <source>
        <dbReference type="PROSITE" id="PS51462"/>
    </source>
</evidence>
<dbReference type="GO" id="GO:0006754">
    <property type="term" value="P:ATP biosynthetic process"/>
    <property type="evidence" value="ECO:0007669"/>
    <property type="project" value="TreeGrafter"/>
</dbReference>
<dbReference type="GO" id="GO:0004081">
    <property type="term" value="F:bis(5'-nucleosyl)-tetraphosphatase (asymmetrical) activity"/>
    <property type="evidence" value="ECO:0007669"/>
    <property type="project" value="TreeGrafter"/>
</dbReference>
<dbReference type="EMBL" id="LT629772">
    <property type="protein sequence ID" value="SDS44018.1"/>
    <property type="molecule type" value="Genomic_DNA"/>
</dbReference>
<organism evidence="4 5">
    <name type="scientific">Microlunatus soli</name>
    <dbReference type="NCBI Taxonomy" id="630515"/>
    <lineage>
        <taxon>Bacteria</taxon>
        <taxon>Bacillati</taxon>
        <taxon>Actinomycetota</taxon>
        <taxon>Actinomycetes</taxon>
        <taxon>Propionibacteriales</taxon>
        <taxon>Propionibacteriaceae</taxon>
        <taxon>Microlunatus</taxon>
    </lineage>
</organism>
<dbReference type="InterPro" id="IPR000086">
    <property type="entry name" value="NUDIX_hydrolase_dom"/>
</dbReference>
<reference evidence="4 5" key="1">
    <citation type="submission" date="2016-10" db="EMBL/GenBank/DDBJ databases">
        <authorList>
            <person name="de Groot N.N."/>
        </authorList>
    </citation>
    <scope>NUCLEOTIDE SEQUENCE [LARGE SCALE GENOMIC DNA]</scope>
    <source>
        <strain evidence="4 5">DSM 21800</strain>
    </source>
</reference>